<proteinExistence type="predicted"/>
<dbReference type="Pfam" id="PF00392">
    <property type="entry name" value="GntR"/>
    <property type="match status" value="1"/>
</dbReference>
<dbReference type="GO" id="GO:0003677">
    <property type="term" value="F:DNA binding"/>
    <property type="evidence" value="ECO:0007669"/>
    <property type="project" value="UniProtKB-KW"/>
</dbReference>
<dbReference type="PROSITE" id="PS50949">
    <property type="entry name" value="HTH_GNTR"/>
    <property type="match status" value="1"/>
</dbReference>
<dbReference type="PANTHER" id="PTHR44846:SF1">
    <property type="entry name" value="MANNOSYL-D-GLYCERATE TRANSPORT_METABOLISM SYSTEM REPRESSOR MNGR-RELATED"/>
    <property type="match status" value="1"/>
</dbReference>
<accession>A0A125W8G2</accession>
<dbReference type="EMBL" id="AEBR01000013">
    <property type="protein sequence ID" value="EFM83832.1"/>
    <property type="molecule type" value="Genomic_DNA"/>
</dbReference>
<keyword evidence="3" id="KW-0804">Transcription</keyword>
<dbReference type="InterPro" id="IPR036388">
    <property type="entry name" value="WH-like_DNA-bd_sf"/>
</dbReference>
<dbReference type="PRINTS" id="PR00035">
    <property type="entry name" value="HTHGNTR"/>
</dbReference>
<evidence type="ECO:0000256" key="1">
    <source>
        <dbReference type="ARBA" id="ARBA00023015"/>
    </source>
</evidence>
<dbReference type="SUPFAM" id="SSF46785">
    <property type="entry name" value="Winged helix' DNA-binding domain"/>
    <property type="match status" value="1"/>
</dbReference>
<evidence type="ECO:0000313" key="6">
    <source>
        <dbReference type="Proteomes" id="UP000004846"/>
    </source>
</evidence>
<dbReference type="InterPro" id="IPR036390">
    <property type="entry name" value="WH_DNA-bd_sf"/>
</dbReference>
<comment type="caution">
    <text evidence="5">The sequence shown here is derived from an EMBL/GenBank/DDBJ whole genome shotgun (WGS) entry which is preliminary data.</text>
</comment>
<dbReference type="Proteomes" id="UP000004846">
    <property type="component" value="Unassembled WGS sequence"/>
</dbReference>
<evidence type="ECO:0000259" key="4">
    <source>
        <dbReference type="PROSITE" id="PS50949"/>
    </source>
</evidence>
<dbReference type="Gene3D" id="1.10.10.10">
    <property type="entry name" value="Winged helix-like DNA-binding domain superfamily/Winged helix DNA-binding domain"/>
    <property type="match status" value="1"/>
</dbReference>
<dbReference type="InterPro" id="IPR011663">
    <property type="entry name" value="UTRA"/>
</dbReference>
<dbReference type="SUPFAM" id="SSF64288">
    <property type="entry name" value="Chorismate lyase-like"/>
    <property type="match status" value="1"/>
</dbReference>
<dbReference type="GO" id="GO:0003700">
    <property type="term" value="F:DNA-binding transcription factor activity"/>
    <property type="evidence" value="ECO:0007669"/>
    <property type="project" value="InterPro"/>
</dbReference>
<dbReference type="CDD" id="cd07377">
    <property type="entry name" value="WHTH_GntR"/>
    <property type="match status" value="1"/>
</dbReference>
<evidence type="ECO:0000256" key="3">
    <source>
        <dbReference type="ARBA" id="ARBA00023163"/>
    </source>
</evidence>
<dbReference type="RefSeq" id="WP_002389508.1">
    <property type="nucleotide sequence ID" value="NZ_GL454419.1"/>
</dbReference>
<reference evidence="6" key="1">
    <citation type="submission" date="2010-07" db="EMBL/GenBank/DDBJ databases">
        <authorList>
            <person name="Weinstock G."/>
            <person name="Sodergren E."/>
            <person name="Clifton S."/>
            <person name="Fulton L."/>
            <person name="Fulton B."/>
            <person name="Courtney L."/>
            <person name="Fronick C."/>
            <person name="Harrison M."/>
            <person name="Strong C."/>
            <person name="Farmer C."/>
            <person name="Delahaunty K."/>
            <person name="Markovic C."/>
            <person name="Hall O."/>
            <person name="Minx P."/>
            <person name="Tomlinson C."/>
            <person name="Mitreva M."/>
            <person name="Hou S."/>
            <person name="Chen J."/>
            <person name="Wollam A."/>
            <person name="Pepin K.H."/>
            <person name="Johnson M."/>
            <person name="Bhonagiri V."/>
            <person name="Zhang X."/>
            <person name="Suruliraj S."/>
            <person name="Warren W."/>
            <person name="Chinwalla A."/>
            <person name="Mardis E.R."/>
            <person name="Wilson R.K."/>
        </authorList>
    </citation>
    <scope>NUCLEOTIDE SEQUENCE [LARGE SCALE GENOMIC DNA]</scope>
    <source>
        <strain evidence="6">TX4248</strain>
    </source>
</reference>
<protein>
    <submittedName>
        <fullName evidence="5">Transcriptional regulator, GntR family</fullName>
    </submittedName>
</protein>
<name>A0A125W8G2_ENTFL</name>
<organism evidence="5 6">
    <name type="scientific">Enterococcus faecalis TX4248</name>
    <dbReference type="NCBI Taxonomy" id="749495"/>
    <lineage>
        <taxon>Bacteria</taxon>
        <taxon>Bacillati</taxon>
        <taxon>Bacillota</taxon>
        <taxon>Bacilli</taxon>
        <taxon>Lactobacillales</taxon>
        <taxon>Enterococcaceae</taxon>
        <taxon>Enterococcus</taxon>
    </lineage>
</organism>
<dbReference type="InterPro" id="IPR028978">
    <property type="entry name" value="Chorismate_lyase_/UTRA_dom_sf"/>
</dbReference>
<feature type="domain" description="HTH gntR-type" evidence="4">
    <location>
        <begin position="8"/>
        <end position="75"/>
    </location>
</feature>
<gene>
    <name evidence="5" type="ORF">HMPREF9498_00493</name>
</gene>
<dbReference type="SMART" id="SM00866">
    <property type="entry name" value="UTRA"/>
    <property type="match status" value="1"/>
</dbReference>
<dbReference type="HOGENOM" id="CLU_063236_5_2_9"/>
<keyword evidence="1" id="KW-0805">Transcription regulation</keyword>
<dbReference type="PANTHER" id="PTHR44846">
    <property type="entry name" value="MANNOSYL-D-GLYCERATE TRANSPORT/METABOLISM SYSTEM REPRESSOR MNGR-RELATED"/>
    <property type="match status" value="1"/>
</dbReference>
<sequence length="242" mass="28224">MLDNTNKLPLYVQLVNTLLEQIQNDMSPNDKLPTEKEICEEYSVSRTTVRLTMNELENRGYIYRIQGKGSFVSSIKKNTINSFFDLDFRAHYEGMNSEELTSELIFFKKEAAQLSLRQKMGLQQEHNIIKIQVLRKLLDIPVALETIILKNQYFNFINEAKLKEEGLDKLINTIDIPLKIVEEKYKARRLNPDEIDLLQSKDEAALVVTKSLYNTNNELIIISERKILTSKLSYQNFIQKEN</sequence>
<dbReference type="Gene3D" id="3.40.1410.10">
    <property type="entry name" value="Chorismate lyase-like"/>
    <property type="match status" value="1"/>
</dbReference>
<dbReference type="AlphaFoldDB" id="A0A125W8G2"/>
<dbReference type="InterPro" id="IPR000524">
    <property type="entry name" value="Tscrpt_reg_HTH_GntR"/>
</dbReference>
<dbReference type="SMART" id="SM00345">
    <property type="entry name" value="HTH_GNTR"/>
    <property type="match status" value="1"/>
</dbReference>
<evidence type="ECO:0000313" key="5">
    <source>
        <dbReference type="EMBL" id="EFM83832.1"/>
    </source>
</evidence>
<dbReference type="GO" id="GO:0045892">
    <property type="term" value="P:negative regulation of DNA-templated transcription"/>
    <property type="evidence" value="ECO:0007669"/>
    <property type="project" value="TreeGrafter"/>
</dbReference>
<evidence type="ECO:0000256" key="2">
    <source>
        <dbReference type="ARBA" id="ARBA00023125"/>
    </source>
</evidence>
<dbReference type="Pfam" id="PF07702">
    <property type="entry name" value="UTRA"/>
    <property type="match status" value="1"/>
</dbReference>
<dbReference type="InterPro" id="IPR050679">
    <property type="entry name" value="Bact_HTH_transcr_reg"/>
</dbReference>
<keyword evidence="2" id="KW-0238">DNA-binding</keyword>